<name>A0ABR8SM06_9BACL</name>
<gene>
    <name evidence="1" type="ORF">H9648_10720</name>
</gene>
<organism evidence="1 2">
    <name type="scientific">Fictibacillus norfolkensis</name>
    <dbReference type="NCBI Taxonomy" id="2762233"/>
    <lineage>
        <taxon>Bacteria</taxon>
        <taxon>Bacillati</taxon>
        <taxon>Bacillota</taxon>
        <taxon>Bacilli</taxon>
        <taxon>Bacillales</taxon>
        <taxon>Fictibacillaceae</taxon>
        <taxon>Fictibacillus</taxon>
    </lineage>
</organism>
<reference evidence="1 2" key="1">
    <citation type="submission" date="2020-08" db="EMBL/GenBank/DDBJ databases">
        <title>A Genomic Blueprint of the Chicken Gut Microbiome.</title>
        <authorList>
            <person name="Gilroy R."/>
            <person name="Ravi A."/>
            <person name="Getino M."/>
            <person name="Pursley I."/>
            <person name="Horton D.L."/>
            <person name="Alikhan N.-F."/>
            <person name="Baker D."/>
            <person name="Gharbi K."/>
            <person name="Hall N."/>
            <person name="Watson M."/>
            <person name="Adriaenssens E.M."/>
            <person name="Foster-Nyarko E."/>
            <person name="Jarju S."/>
            <person name="Secka A."/>
            <person name="Antonio M."/>
            <person name="Oren A."/>
            <person name="Chaudhuri R."/>
            <person name="La Ragione R.M."/>
            <person name="Hildebrand F."/>
            <person name="Pallen M.J."/>
        </authorList>
    </citation>
    <scope>NUCLEOTIDE SEQUENCE [LARGE SCALE GENOMIC DNA]</scope>
    <source>
        <strain evidence="1 2">Sa2CUA10</strain>
    </source>
</reference>
<evidence type="ECO:0000313" key="1">
    <source>
        <dbReference type="EMBL" id="MBD7964525.1"/>
    </source>
</evidence>
<protein>
    <submittedName>
        <fullName evidence="1">Uncharacterized protein</fullName>
    </submittedName>
</protein>
<dbReference type="EMBL" id="JACSQM010000004">
    <property type="protein sequence ID" value="MBD7964525.1"/>
    <property type="molecule type" value="Genomic_DNA"/>
</dbReference>
<dbReference type="RefSeq" id="WP_191753837.1">
    <property type="nucleotide sequence ID" value="NZ_JACSQM010000004.1"/>
</dbReference>
<comment type="caution">
    <text evidence="1">The sequence shown here is derived from an EMBL/GenBank/DDBJ whole genome shotgun (WGS) entry which is preliminary data.</text>
</comment>
<accession>A0ABR8SM06</accession>
<evidence type="ECO:0000313" key="2">
    <source>
        <dbReference type="Proteomes" id="UP000603641"/>
    </source>
</evidence>
<proteinExistence type="predicted"/>
<keyword evidence="2" id="KW-1185">Reference proteome</keyword>
<dbReference type="Proteomes" id="UP000603641">
    <property type="component" value="Unassembled WGS sequence"/>
</dbReference>
<sequence>MKVFFGYENMDTPAPISVHDQQEDLIITSQRVDELFEAIPLLSIHPFRKTLLFEDYGFTSDSDQTYLYLDMICVFYIKEGEELEKAMFLLQTEEELIVEFTNNKQMFLVVGNQHKPLVKKWASAYKLTIEFILFQCALDKPE</sequence>